<comment type="similarity">
    <text evidence="1">Belongs to the ATG10 family.</text>
</comment>
<dbReference type="Gene3D" id="3.30.1460.50">
    <property type="match status" value="1"/>
</dbReference>
<keyword evidence="9" id="KW-1185">Reference proteome</keyword>
<feature type="compositionally biased region" description="Acidic residues" evidence="7">
    <location>
        <begin position="62"/>
        <end position="77"/>
    </location>
</feature>
<evidence type="ECO:0000313" key="8">
    <source>
        <dbReference type="EMBL" id="KAJ2778333.1"/>
    </source>
</evidence>
<evidence type="ECO:0000256" key="2">
    <source>
        <dbReference type="ARBA" id="ARBA00021099"/>
    </source>
</evidence>
<gene>
    <name evidence="8" type="primary">ATG10</name>
    <name evidence="8" type="ORF">H4R18_004664</name>
</gene>
<dbReference type="GO" id="GO:0000422">
    <property type="term" value="P:autophagy of mitochondrion"/>
    <property type="evidence" value="ECO:0007669"/>
    <property type="project" value="TreeGrafter"/>
</dbReference>
<keyword evidence="5" id="KW-0072">Autophagy</keyword>
<accession>A0A9W8H492</accession>
<dbReference type="GO" id="GO:0032446">
    <property type="term" value="P:protein modification by small protein conjugation"/>
    <property type="evidence" value="ECO:0007669"/>
    <property type="project" value="TreeGrafter"/>
</dbReference>
<feature type="region of interest" description="Disordered" evidence="7">
    <location>
        <begin position="62"/>
        <end position="94"/>
    </location>
</feature>
<dbReference type="GO" id="GO:0005829">
    <property type="term" value="C:cytosol"/>
    <property type="evidence" value="ECO:0007669"/>
    <property type="project" value="TreeGrafter"/>
</dbReference>
<sequence>MDTLSEFPYLTADEFTECIGRFAARYSAVLQVDIAGGRQQQYLRIRRPLLALGAVAAEEGAESVEAEGEGEGLWEDCDPARSAPPPQTDGGGQSEIGRVEYHVVYSRTWRVPVVYVRVHTGRGGSAAVELDAGRAAELLVADGAVRGAMAAVEFGGALGLQDHPELGTPFLYLHPCHTATLLRAVTAAPAAGGGNSDGGARENAVAVGAGDYVAALLSLVGPAVGLALPAAA</sequence>
<evidence type="ECO:0000256" key="6">
    <source>
        <dbReference type="ARBA" id="ARBA00029833"/>
    </source>
</evidence>
<reference evidence="8" key="1">
    <citation type="submission" date="2022-07" db="EMBL/GenBank/DDBJ databases">
        <title>Phylogenomic reconstructions and comparative analyses of Kickxellomycotina fungi.</title>
        <authorList>
            <person name="Reynolds N.K."/>
            <person name="Stajich J.E."/>
            <person name="Barry K."/>
            <person name="Grigoriev I.V."/>
            <person name="Crous P."/>
            <person name="Smith M.E."/>
        </authorList>
    </citation>
    <scope>NUCLEOTIDE SEQUENCE</scope>
    <source>
        <strain evidence="8">NBRC 105414</strain>
    </source>
</reference>
<keyword evidence="8" id="KW-0012">Acyltransferase</keyword>
<dbReference type="Pfam" id="PF03987">
    <property type="entry name" value="Autophagy_act_C"/>
    <property type="match status" value="1"/>
</dbReference>
<evidence type="ECO:0000313" key="9">
    <source>
        <dbReference type="Proteomes" id="UP001140217"/>
    </source>
</evidence>
<organism evidence="8 9">
    <name type="scientific">Coemansia javaensis</name>
    <dbReference type="NCBI Taxonomy" id="2761396"/>
    <lineage>
        <taxon>Eukaryota</taxon>
        <taxon>Fungi</taxon>
        <taxon>Fungi incertae sedis</taxon>
        <taxon>Zoopagomycota</taxon>
        <taxon>Kickxellomycotina</taxon>
        <taxon>Kickxellomycetes</taxon>
        <taxon>Kickxellales</taxon>
        <taxon>Kickxellaceae</taxon>
        <taxon>Coemansia</taxon>
    </lineage>
</organism>
<dbReference type="PANTHER" id="PTHR14957">
    <property type="entry name" value="UBIQUITIN-LIKE-CONJUGATING ENZYME ATG10"/>
    <property type="match status" value="1"/>
</dbReference>
<evidence type="ECO:0000256" key="1">
    <source>
        <dbReference type="ARBA" id="ARBA00005696"/>
    </source>
</evidence>
<protein>
    <recommendedName>
        <fullName evidence="2">Ubiquitin-like-conjugating enzyme ATG10</fullName>
    </recommendedName>
    <alternativeName>
        <fullName evidence="6">Autophagy-related protein 10</fullName>
    </alternativeName>
</protein>
<dbReference type="GO" id="GO:0061651">
    <property type="term" value="F:Atg12 conjugating enzyme activity"/>
    <property type="evidence" value="ECO:0007669"/>
    <property type="project" value="TreeGrafter"/>
</dbReference>
<comment type="caution">
    <text evidence="8">The sequence shown here is derived from an EMBL/GenBank/DDBJ whole genome shotgun (WGS) entry which is preliminary data.</text>
</comment>
<dbReference type="GO" id="GO:0000045">
    <property type="term" value="P:autophagosome assembly"/>
    <property type="evidence" value="ECO:0007669"/>
    <property type="project" value="TreeGrafter"/>
</dbReference>
<evidence type="ECO:0000256" key="7">
    <source>
        <dbReference type="SAM" id="MobiDB-lite"/>
    </source>
</evidence>
<evidence type="ECO:0000256" key="4">
    <source>
        <dbReference type="ARBA" id="ARBA00022786"/>
    </source>
</evidence>
<keyword evidence="3 8" id="KW-0808">Transferase</keyword>
<name>A0A9W8H492_9FUNG</name>
<keyword evidence="4" id="KW-0833">Ubl conjugation pathway</keyword>
<dbReference type="InterPro" id="IPR007135">
    <property type="entry name" value="Atg3/Atg10"/>
</dbReference>
<dbReference type="PANTHER" id="PTHR14957:SF1">
    <property type="entry name" value="UBIQUITIN-LIKE-CONJUGATING ENZYME ATG10"/>
    <property type="match status" value="1"/>
</dbReference>
<evidence type="ECO:0000256" key="5">
    <source>
        <dbReference type="ARBA" id="ARBA00023006"/>
    </source>
</evidence>
<evidence type="ECO:0000256" key="3">
    <source>
        <dbReference type="ARBA" id="ARBA00022679"/>
    </source>
</evidence>
<proteinExistence type="inferred from homology"/>
<dbReference type="EMBL" id="JANBUL010000235">
    <property type="protein sequence ID" value="KAJ2778333.1"/>
    <property type="molecule type" value="Genomic_DNA"/>
</dbReference>
<dbReference type="Proteomes" id="UP001140217">
    <property type="component" value="Unassembled WGS sequence"/>
</dbReference>
<dbReference type="OrthoDB" id="4089664at2759"/>
<dbReference type="AlphaFoldDB" id="A0A9W8H492"/>